<evidence type="ECO:0000259" key="1">
    <source>
        <dbReference type="PROSITE" id="PS50102"/>
    </source>
</evidence>
<dbReference type="InterPro" id="IPR000504">
    <property type="entry name" value="RRM_dom"/>
</dbReference>
<feature type="domain" description="RRM" evidence="1">
    <location>
        <begin position="63"/>
        <end position="136"/>
    </location>
</feature>
<dbReference type="SUPFAM" id="SSF54928">
    <property type="entry name" value="RNA-binding domain, RBD"/>
    <property type="match status" value="1"/>
</dbReference>
<dbReference type="Gene3D" id="3.30.70.330">
    <property type="match status" value="1"/>
</dbReference>
<dbReference type="PROSITE" id="PS50102">
    <property type="entry name" value="RRM"/>
    <property type="match status" value="1"/>
</dbReference>
<dbReference type="AlphaFoldDB" id="A0A6C0HV19"/>
<evidence type="ECO:0000313" key="2">
    <source>
        <dbReference type="EMBL" id="QHT84409.1"/>
    </source>
</evidence>
<sequence>MASLIKCRKCGGPHVTLKCGKETQNLDTVLENKFKTDNNNYNNYHNNHKTHNMGQRIDKRKIVVIKISNLPNDITVPELNELVGEWGKIGRINISNYDNTTCYIDFYFEDEALYFIKAIDKTPFENVILNVEIMKTSS</sequence>
<dbReference type="InterPro" id="IPR012677">
    <property type="entry name" value="Nucleotide-bd_a/b_plait_sf"/>
</dbReference>
<organism evidence="2">
    <name type="scientific">viral metagenome</name>
    <dbReference type="NCBI Taxonomy" id="1070528"/>
    <lineage>
        <taxon>unclassified sequences</taxon>
        <taxon>metagenomes</taxon>
        <taxon>organismal metagenomes</taxon>
    </lineage>
</organism>
<dbReference type="EMBL" id="MN740017">
    <property type="protein sequence ID" value="QHT84409.1"/>
    <property type="molecule type" value="Genomic_DNA"/>
</dbReference>
<dbReference type="GO" id="GO:0003723">
    <property type="term" value="F:RNA binding"/>
    <property type="evidence" value="ECO:0007669"/>
    <property type="project" value="InterPro"/>
</dbReference>
<reference evidence="2" key="1">
    <citation type="journal article" date="2020" name="Nature">
        <title>Giant virus diversity and host interactions through global metagenomics.</title>
        <authorList>
            <person name="Schulz F."/>
            <person name="Roux S."/>
            <person name="Paez-Espino D."/>
            <person name="Jungbluth S."/>
            <person name="Walsh D.A."/>
            <person name="Denef V.J."/>
            <person name="McMahon K.D."/>
            <person name="Konstantinidis K.T."/>
            <person name="Eloe-Fadrosh E.A."/>
            <person name="Kyrpides N.C."/>
            <person name="Woyke T."/>
        </authorList>
    </citation>
    <scope>NUCLEOTIDE SEQUENCE</scope>
    <source>
        <strain evidence="2">GVMAG-M-3300023184-177</strain>
    </source>
</reference>
<name>A0A6C0HV19_9ZZZZ</name>
<protein>
    <recommendedName>
        <fullName evidence="1">RRM domain-containing protein</fullName>
    </recommendedName>
</protein>
<accession>A0A6C0HV19</accession>
<proteinExistence type="predicted"/>
<dbReference type="InterPro" id="IPR035979">
    <property type="entry name" value="RBD_domain_sf"/>
</dbReference>
<dbReference type="Pfam" id="PF00076">
    <property type="entry name" value="RRM_1"/>
    <property type="match status" value="1"/>
</dbReference>
<dbReference type="SMART" id="SM00360">
    <property type="entry name" value="RRM"/>
    <property type="match status" value="1"/>
</dbReference>